<protein>
    <submittedName>
        <fullName evidence="1">Uncharacterized protein</fullName>
    </submittedName>
</protein>
<dbReference type="AlphaFoldDB" id="A0A559MIZ2"/>
<keyword evidence="2" id="KW-1185">Reference proteome</keyword>
<dbReference type="EMBL" id="QGML01000221">
    <property type="protein sequence ID" value="TVY92922.1"/>
    <property type="molecule type" value="Genomic_DNA"/>
</dbReference>
<dbReference type="Proteomes" id="UP000315522">
    <property type="component" value="Unassembled WGS sequence"/>
</dbReference>
<sequence>MHQARLNDTAIALSRVLYSAGITFGIFGEYAIAAHGGQRESKDIDCLAAVTKQQILGLLDGKQGFAAIPQTREDYVAFLWSEKPKGQNAVLVEIFCERFSGARHSMNNLRTNAIAISGQVLGDGTSSFLDPFHLFKGKLRAAATRAKFHASADLRWLETRYGQAIQARRQELNLQYIGLALKRYPELDLLFTRIGININVAKNAAINLDPNNLPRPAPGDVQEGLLA</sequence>
<comment type="caution">
    <text evidence="1">The sequence shown here is derived from an EMBL/GenBank/DDBJ whole genome shotgun (WGS) entry which is preliminary data.</text>
</comment>
<reference evidence="1 2" key="1">
    <citation type="submission" date="2018-05" db="EMBL/GenBank/DDBJ databases">
        <title>Genome sequencing and assembly of the regulated plant pathogen Lachnellula willkommii and related sister species for the development of diagnostic species identification markers.</title>
        <authorList>
            <person name="Giroux E."/>
            <person name="Bilodeau G."/>
        </authorList>
    </citation>
    <scope>NUCLEOTIDE SEQUENCE [LARGE SCALE GENOMIC DNA]</scope>
    <source>
        <strain evidence="1 2">CBS 172.35</strain>
    </source>
</reference>
<evidence type="ECO:0000313" key="2">
    <source>
        <dbReference type="Proteomes" id="UP000315522"/>
    </source>
</evidence>
<accession>A0A559MIZ2</accession>
<gene>
    <name evidence="1" type="ORF">LAWI1_G004654</name>
</gene>
<name>A0A559MIZ2_9HELO</name>
<evidence type="ECO:0000313" key="1">
    <source>
        <dbReference type="EMBL" id="TVY92922.1"/>
    </source>
</evidence>
<proteinExistence type="predicted"/>
<organism evidence="1 2">
    <name type="scientific">Lachnellula willkommii</name>
    <dbReference type="NCBI Taxonomy" id="215461"/>
    <lineage>
        <taxon>Eukaryota</taxon>
        <taxon>Fungi</taxon>
        <taxon>Dikarya</taxon>
        <taxon>Ascomycota</taxon>
        <taxon>Pezizomycotina</taxon>
        <taxon>Leotiomycetes</taxon>
        <taxon>Helotiales</taxon>
        <taxon>Lachnaceae</taxon>
        <taxon>Lachnellula</taxon>
    </lineage>
</organism>